<gene>
    <name evidence="2" type="ORF">ENN47_05920</name>
</gene>
<dbReference type="PANTHER" id="PTHR30548">
    <property type="entry name" value="2-HYDROXYGLUTARYL-COA DEHYDRATASE, D-COMPONENT-RELATED"/>
    <property type="match status" value="1"/>
</dbReference>
<dbReference type="EMBL" id="DSBT01000168">
    <property type="protein sequence ID" value="HDP77709.1"/>
    <property type="molecule type" value="Genomic_DNA"/>
</dbReference>
<dbReference type="Pfam" id="PF06050">
    <property type="entry name" value="HGD-D"/>
    <property type="match status" value="1"/>
</dbReference>
<dbReference type="Gene3D" id="3.40.50.11890">
    <property type="match status" value="1"/>
</dbReference>
<comment type="caution">
    <text evidence="2">The sequence shown here is derived from an EMBL/GenBank/DDBJ whole genome shotgun (WGS) entry which is preliminary data.</text>
</comment>
<reference evidence="2" key="1">
    <citation type="journal article" date="2020" name="mSystems">
        <title>Genome- and Community-Level Interaction Insights into Carbon Utilization and Element Cycling Functions of Hydrothermarchaeota in Hydrothermal Sediment.</title>
        <authorList>
            <person name="Zhou Z."/>
            <person name="Liu Y."/>
            <person name="Xu W."/>
            <person name="Pan J."/>
            <person name="Luo Z.H."/>
            <person name="Li M."/>
        </authorList>
    </citation>
    <scope>NUCLEOTIDE SEQUENCE [LARGE SCALE GENOMIC DNA]</scope>
    <source>
        <strain evidence="2">SpSt-1179</strain>
    </source>
</reference>
<evidence type="ECO:0000313" key="2">
    <source>
        <dbReference type="EMBL" id="HDP77709.1"/>
    </source>
</evidence>
<dbReference type="Gene3D" id="3.40.50.11900">
    <property type="match status" value="1"/>
</dbReference>
<protein>
    <submittedName>
        <fullName evidence="2">2-hydroxyacyl-CoA dehydratase</fullName>
    </submittedName>
</protein>
<name>A0A7C1CW65_9BACT</name>
<evidence type="ECO:0000256" key="1">
    <source>
        <dbReference type="ARBA" id="ARBA00005806"/>
    </source>
</evidence>
<comment type="similarity">
    <text evidence="1">Belongs to the FldB/FldC dehydratase alpha/beta subunit family.</text>
</comment>
<sequence length="419" mass="47485">MSGKSVKFGSFLRNYIDDTDRFKKWLQLGMGFENFRRRHFPDRDRPRFVNVVNHLALEEVYLAIKGSNTAWVNLMAPSELLLSVGLNPVSAEGISGAFSSMHLEDTAIAYSSRAGISDSLCTFHRASLGVSMRKLLPPPKLVMTTSILCDGNLPTFKRIAREYDVPFVLIDVPRGRKREAVGYVLSQLKEVICTIEEITGTAFKMEELSLRLSCERELMGNLDEIRARAKTAYLPLHLYEHMNSLYVLHTLAGDRRIAAASRNVGESLEAIPEDARRILWLHIPPYYDNELFNLFLPGSKNLVISNELMWDWMYPLDPQRPLESLAEKLVYNPLCGSVVDRGDYCLNLARDFSADGVIHFSHWGCRQSAAGVSYLKKVFEEKNIPFLELTGDCVDHASQGAGQLRTRTEAFLEIMEKRK</sequence>
<dbReference type="InterPro" id="IPR010327">
    <property type="entry name" value="FldB/FldC_alpha/beta"/>
</dbReference>
<proteinExistence type="inferred from homology"/>
<dbReference type="AlphaFoldDB" id="A0A7C1CW65"/>
<organism evidence="2">
    <name type="scientific">Mesotoga infera</name>
    <dbReference type="NCBI Taxonomy" id="1236046"/>
    <lineage>
        <taxon>Bacteria</taxon>
        <taxon>Thermotogati</taxon>
        <taxon>Thermotogota</taxon>
        <taxon>Thermotogae</taxon>
        <taxon>Kosmotogales</taxon>
        <taxon>Kosmotogaceae</taxon>
        <taxon>Mesotoga</taxon>
    </lineage>
</organism>
<dbReference type="Proteomes" id="UP000886198">
    <property type="component" value="Unassembled WGS sequence"/>
</dbReference>
<accession>A0A7C1CW65</accession>
<dbReference type="PANTHER" id="PTHR30548:SF2">
    <property type="entry name" value="2-HYDROXYACYL-COA DEHYDRATASE,D-COMPONENT"/>
    <property type="match status" value="1"/>
</dbReference>